<reference evidence="1 2" key="1">
    <citation type="journal article" date="2022" name="Genome Biol. Evol.">
        <title>The Spruce Budworm Genome: Reconstructing the Evolutionary History of Antifreeze Proteins.</title>
        <authorList>
            <person name="Beliveau C."/>
            <person name="Gagne P."/>
            <person name="Picq S."/>
            <person name="Vernygora O."/>
            <person name="Keeling C.I."/>
            <person name="Pinkney K."/>
            <person name="Doucet D."/>
            <person name="Wen F."/>
            <person name="Johnston J.S."/>
            <person name="Maaroufi H."/>
            <person name="Boyle B."/>
            <person name="Laroche J."/>
            <person name="Dewar K."/>
            <person name="Juretic N."/>
            <person name="Blackburn G."/>
            <person name="Nisole A."/>
            <person name="Brunet B."/>
            <person name="Brandao M."/>
            <person name="Lumley L."/>
            <person name="Duan J."/>
            <person name="Quan G."/>
            <person name="Lucarotti C.J."/>
            <person name="Roe A.D."/>
            <person name="Sperling F.A.H."/>
            <person name="Levesque R.C."/>
            <person name="Cusson M."/>
        </authorList>
    </citation>
    <scope>NUCLEOTIDE SEQUENCE [LARGE SCALE GENOMIC DNA]</scope>
    <source>
        <strain evidence="1">Glfc:IPQL:Cfum</strain>
    </source>
</reference>
<accession>A0ACC0JTS2</accession>
<sequence>MPSTTLTLTGQIVEEQQCQDFGFRLTCRDLDAHIAILEAWYTSTENSNASQPLVRELKLKTENDSELDRVYFYSSPKHNGIYESNNSVSENASVVNETRVNDSFYVNETDFLELVNGSEVGCGVMTFSRSYGSWNEGDKRRRLPSRETSINLRAPLSYRSTLKMGSLIIVIELACLWETPLSPLRVGTEERLANKYRICTEDCISGTTAGVKSESVPRKLHVQLNFSLATYGAESAEGCGGSSKYDTVCPAIPLAEGQTVSIHYCNREVALGVAGAASEGYIRTPGYPHYYIGDECRWRLRAHPEQRIRVTLLDVSLRSIGPFENACTDYVLVQDANGDSLLSSCEQVELPLRLSSVTETVEVVVEARSAGAFPKRGVLFHYKSCVTLPAPSDGYLVYRNEDVAHYMCNVHHVFVDTRQRARVIWCYDDNRWNDSVPLCVG</sequence>
<evidence type="ECO:0000313" key="1">
    <source>
        <dbReference type="EMBL" id="KAI8427503.1"/>
    </source>
</evidence>
<gene>
    <name evidence="1" type="ORF">MSG28_002030</name>
</gene>
<protein>
    <submittedName>
        <fullName evidence="1">Uncharacterized protein</fullName>
    </submittedName>
</protein>
<organism evidence="1 2">
    <name type="scientific">Choristoneura fumiferana</name>
    <name type="common">Spruce budworm moth</name>
    <name type="synonym">Archips fumiferana</name>
    <dbReference type="NCBI Taxonomy" id="7141"/>
    <lineage>
        <taxon>Eukaryota</taxon>
        <taxon>Metazoa</taxon>
        <taxon>Ecdysozoa</taxon>
        <taxon>Arthropoda</taxon>
        <taxon>Hexapoda</taxon>
        <taxon>Insecta</taxon>
        <taxon>Pterygota</taxon>
        <taxon>Neoptera</taxon>
        <taxon>Endopterygota</taxon>
        <taxon>Lepidoptera</taxon>
        <taxon>Glossata</taxon>
        <taxon>Ditrysia</taxon>
        <taxon>Tortricoidea</taxon>
        <taxon>Tortricidae</taxon>
        <taxon>Tortricinae</taxon>
        <taxon>Choristoneura</taxon>
    </lineage>
</organism>
<name>A0ACC0JTS2_CHOFU</name>
<comment type="caution">
    <text evidence="1">The sequence shown here is derived from an EMBL/GenBank/DDBJ whole genome shotgun (WGS) entry which is preliminary data.</text>
</comment>
<proteinExistence type="predicted"/>
<keyword evidence="2" id="KW-1185">Reference proteome</keyword>
<dbReference type="Proteomes" id="UP001064048">
    <property type="component" value="Chromosome 3"/>
</dbReference>
<evidence type="ECO:0000313" key="2">
    <source>
        <dbReference type="Proteomes" id="UP001064048"/>
    </source>
</evidence>
<dbReference type="EMBL" id="CM046103">
    <property type="protein sequence ID" value="KAI8427503.1"/>
    <property type="molecule type" value="Genomic_DNA"/>
</dbReference>